<evidence type="ECO:0000256" key="5">
    <source>
        <dbReference type="SAM" id="Phobius"/>
    </source>
</evidence>
<keyword evidence="3" id="KW-0378">Hydrolase</keyword>
<dbReference type="GO" id="GO:0046872">
    <property type="term" value="F:metal ion binding"/>
    <property type="evidence" value="ECO:0007669"/>
    <property type="project" value="UniProtKB-KW"/>
</dbReference>
<dbReference type="Gene3D" id="3.60.15.10">
    <property type="entry name" value="Ribonuclease Z/Hydroxyacylglutathione hydrolase-like"/>
    <property type="match status" value="1"/>
</dbReference>
<evidence type="ECO:0000256" key="3">
    <source>
        <dbReference type="ARBA" id="ARBA00022801"/>
    </source>
</evidence>
<dbReference type="InterPro" id="IPR051013">
    <property type="entry name" value="MBL_superfamily_lactonases"/>
</dbReference>
<sequence>MPHEEKGEANMIRIWDRLKGVAKTRAGKIVLWAFAGLGTAALIAIAALALTFTPAKLELPAVAVGDLPPASPPATMSISALPTGTYDSPAALTYRGGAWFETRHLAATALLVRHPKGNLLIDTGFGRNIDAHIKLIPPIQRTPQTKGVPAVDQLAAGGVHPGDIAAIIPTHSHWDHVSGIDDFRGVPVMETAAGRRWIASKAEGTEVINSFQAVNYKLYDFDGGPYLGFPRSHDVFGDGSVVIVPAPAHTPDSVVVFVSLPTGVRYALIGDLVFQMEGIDIPAEKPWMLRWLIGENDIAVHKDIALVRAIREKFPQVHLLPAHDSRSFAAIPVFPASAR</sequence>
<dbReference type="CDD" id="cd07730">
    <property type="entry name" value="metallo-hydrolase-like_MBL-fold"/>
    <property type="match status" value="1"/>
</dbReference>
<evidence type="ECO:0000313" key="8">
    <source>
        <dbReference type="Proteomes" id="UP000215767"/>
    </source>
</evidence>
<keyword evidence="8" id="KW-1185">Reference proteome</keyword>
<comment type="similarity">
    <text evidence="1">Belongs to the metallo-beta-lactamase superfamily.</text>
</comment>
<evidence type="ECO:0000256" key="1">
    <source>
        <dbReference type="ARBA" id="ARBA00007749"/>
    </source>
</evidence>
<dbReference type="AlphaFoldDB" id="A0A261UIY8"/>
<keyword evidence="2" id="KW-0479">Metal-binding</keyword>
<keyword evidence="5" id="KW-0472">Membrane</keyword>
<keyword evidence="5" id="KW-0812">Transmembrane</keyword>
<comment type="caution">
    <text evidence="7">The sequence shown here is derived from an EMBL/GenBank/DDBJ whole genome shotgun (WGS) entry which is preliminary data.</text>
</comment>
<dbReference type="Pfam" id="PF00753">
    <property type="entry name" value="Lactamase_B"/>
    <property type="match status" value="1"/>
</dbReference>
<dbReference type="GO" id="GO:0016787">
    <property type="term" value="F:hydrolase activity"/>
    <property type="evidence" value="ECO:0007669"/>
    <property type="project" value="UniProtKB-KW"/>
</dbReference>
<dbReference type="SUPFAM" id="SSF56281">
    <property type="entry name" value="Metallo-hydrolase/oxidoreductase"/>
    <property type="match status" value="1"/>
</dbReference>
<feature type="transmembrane region" description="Helical" evidence="5">
    <location>
        <begin position="29"/>
        <end position="52"/>
    </location>
</feature>
<evidence type="ECO:0000256" key="2">
    <source>
        <dbReference type="ARBA" id="ARBA00022723"/>
    </source>
</evidence>
<dbReference type="PANTHER" id="PTHR42978:SF3">
    <property type="entry name" value="BLR3078 PROTEIN"/>
    <property type="match status" value="1"/>
</dbReference>
<evidence type="ECO:0000259" key="6">
    <source>
        <dbReference type="SMART" id="SM00849"/>
    </source>
</evidence>
<reference evidence="8" key="1">
    <citation type="submission" date="2017-05" db="EMBL/GenBank/DDBJ databases">
        <title>Complete and WGS of Bordetella genogroups.</title>
        <authorList>
            <person name="Spilker T."/>
            <person name="Lipuma J."/>
        </authorList>
    </citation>
    <scope>NUCLEOTIDE SEQUENCE [LARGE SCALE GENOMIC DNA]</scope>
    <source>
        <strain evidence="8">AU8856</strain>
    </source>
</reference>
<name>A0A261UIY8_9BORD</name>
<keyword evidence="5" id="KW-1133">Transmembrane helix</keyword>
<dbReference type="InterPro" id="IPR036866">
    <property type="entry name" value="RibonucZ/Hydroxyglut_hydro"/>
</dbReference>
<gene>
    <name evidence="7" type="ORF">CAL28_17855</name>
</gene>
<dbReference type="Proteomes" id="UP000215767">
    <property type="component" value="Unassembled WGS sequence"/>
</dbReference>
<dbReference type="EMBL" id="NEVS01000004">
    <property type="protein sequence ID" value="OZI61200.1"/>
    <property type="molecule type" value="Genomic_DNA"/>
</dbReference>
<accession>A0A261UIY8</accession>
<dbReference type="InterPro" id="IPR001279">
    <property type="entry name" value="Metallo-B-lactamas"/>
</dbReference>
<evidence type="ECO:0000256" key="4">
    <source>
        <dbReference type="ARBA" id="ARBA00022833"/>
    </source>
</evidence>
<protein>
    <recommendedName>
        <fullName evidence="6">Metallo-beta-lactamase domain-containing protein</fullName>
    </recommendedName>
</protein>
<proteinExistence type="inferred from homology"/>
<keyword evidence="4" id="KW-0862">Zinc</keyword>
<organism evidence="7 8">
    <name type="scientific">Bordetella genomosp. 11</name>
    <dbReference type="NCBI Taxonomy" id="1416808"/>
    <lineage>
        <taxon>Bacteria</taxon>
        <taxon>Pseudomonadati</taxon>
        <taxon>Pseudomonadota</taxon>
        <taxon>Betaproteobacteria</taxon>
        <taxon>Burkholderiales</taxon>
        <taxon>Alcaligenaceae</taxon>
        <taxon>Bordetella</taxon>
    </lineage>
</organism>
<feature type="domain" description="Metallo-beta-lactamase" evidence="6">
    <location>
        <begin position="106"/>
        <end position="323"/>
    </location>
</feature>
<evidence type="ECO:0000313" key="7">
    <source>
        <dbReference type="EMBL" id="OZI61200.1"/>
    </source>
</evidence>
<dbReference type="SMART" id="SM00849">
    <property type="entry name" value="Lactamase_B"/>
    <property type="match status" value="1"/>
</dbReference>
<dbReference type="PANTHER" id="PTHR42978">
    <property type="entry name" value="QUORUM-QUENCHING LACTONASE YTNP-RELATED-RELATED"/>
    <property type="match status" value="1"/>
</dbReference>
<dbReference type="OrthoDB" id="5443440at2"/>